<accession>A0AAJ1IEG3</accession>
<comment type="caution">
    <text evidence="8">The sequence shown here is derived from an EMBL/GenBank/DDBJ whole genome shotgun (WGS) entry which is preliminary data.</text>
</comment>
<name>A0AAJ1IEG3_9SPIO</name>
<dbReference type="InterPro" id="IPR011343">
    <property type="entry name" value="DeoC"/>
</dbReference>
<dbReference type="GO" id="GO:0004139">
    <property type="term" value="F:deoxyribose-phosphate aldolase activity"/>
    <property type="evidence" value="ECO:0007669"/>
    <property type="project" value="UniProtKB-UniRule"/>
</dbReference>
<dbReference type="SUPFAM" id="SSF51569">
    <property type="entry name" value="Aldolase"/>
    <property type="match status" value="1"/>
</dbReference>
<dbReference type="Proteomes" id="UP001221217">
    <property type="component" value="Unassembled WGS sequence"/>
</dbReference>
<evidence type="ECO:0000256" key="6">
    <source>
        <dbReference type="ARBA" id="ARBA00056337"/>
    </source>
</evidence>
<dbReference type="Pfam" id="PF01791">
    <property type="entry name" value="DeoC"/>
    <property type="match status" value="1"/>
</dbReference>
<gene>
    <name evidence="7 8" type="primary">deoC</name>
    <name evidence="8" type="ORF">PQJ61_06630</name>
</gene>
<dbReference type="EMBL" id="JAQQAL010000011">
    <property type="protein sequence ID" value="MDC7226422.1"/>
    <property type="molecule type" value="Genomic_DNA"/>
</dbReference>
<dbReference type="CDD" id="cd00959">
    <property type="entry name" value="DeoC"/>
    <property type="match status" value="1"/>
</dbReference>
<dbReference type="PANTHER" id="PTHR10889:SF1">
    <property type="entry name" value="DEOXYRIBOSE-PHOSPHATE ALDOLASE"/>
    <property type="match status" value="1"/>
</dbReference>
<evidence type="ECO:0000256" key="4">
    <source>
        <dbReference type="ARBA" id="ARBA00023270"/>
    </source>
</evidence>
<dbReference type="InterPro" id="IPR002915">
    <property type="entry name" value="DeoC/FbaB/LacD_aldolase"/>
</dbReference>
<comment type="pathway">
    <text evidence="7">Carbohydrate degradation; 2-deoxy-D-ribose 1-phosphate degradation; D-glyceraldehyde 3-phosphate and acetaldehyde from 2-deoxy-alpha-D-ribose 1-phosphate: step 2/2.</text>
</comment>
<comment type="function">
    <text evidence="6 7">Catalyzes a reversible aldol reaction between acetaldehyde and D-glyceraldehyde 3-phosphate to generate 2-deoxy-D-ribose 5-phosphate.</text>
</comment>
<protein>
    <recommendedName>
        <fullName evidence="7">Deoxyribose-phosphate aldolase</fullName>
        <shortName evidence="7">DERA</shortName>
        <ecNumber evidence="7">4.1.2.4</ecNumber>
    </recommendedName>
    <alternativeName>
        <fullName evidence="7">2-deoxy-D-ribose 5-phosphate aldolase</fullName>
    </alternativeName>
    <alternativeName>
        <fullName evidence="7">Phosphodeoxyriboaldolase</fullName>
        <shortName evidence="7">Deoxyriboaldolase</shortName>
    </alternativeName>
</protein>
<keyword evidence="3 7" id="KW-0456">Lyase</keyword>
<dbReference type="AlphaFoldDB" id="A0AAJ1IEG3"/>
<feature type="active site" description="Proton donor/acceptor" evidence="7">
    <location>
        <position position="187"/>
    </location>
</feature>
<keyword evidence="2 7" id="KW-0963">Cytoplasm</keyword>
<dbReference type="NCBIfam" id="TIGR00126">
    <property type="entry name" value="deoC"/>
    <property type="match status" value="1"/>
</dbReference>
<evidence type="ECO:0000256" key="7">
    <source>
        <dbReference type="HAMAP-Rule" id="MF_00114"/>
    </source>
</evidence>
<dbReference type="GO" id="GO:0016052">
    <property type="term" value="P:carbohydrate catabolic process"/>
    <property type="evidence" value="ECO:0007669"/>
    <property type="project" value="TreeGrafter"/>
</dbReference>
<sequence>MAEYTPEVLAKYIDHTILKADATADAVDRICDEAKEYGFYSVCVNSCWVERCARNLEGSDVKVAVVAGFPLGAMSPEAKAMEAGWAVDKGASEIDMVLNVGAMKTGDYKTVEKDIRGIVEACGGKAIVKVILETCLLTNEEKLKACEISVGAGAGFVKTSTGFSTGGATIEDIKLMRKAVGPDIGVKASGGVRTREDAVKMIEAGATRLGASAGVEIVTGGEGKGGY</sequence>
<reference evidence="8 9" key="1">
    <citation type="submission" date="2022-12" db="EMBL/GenBank/DDBJ databases">
        <title>Metagenome assembled genome from gulf of manar.</title>
        <authorList>
            <person name="Kohli P."/>
            <person name="Pk S."/>
            <person name="Venkata Ramana C."/>
            <person name="Sasikala C."/>
        </authorList>
    </citation>
    <scope>NUCLEOTIDE SEQUENCE [LARGE SCALE GENOMIC DNA]</scope>
    <source>
        <strain evidence="8">JB008</strain>
    </source>
</reference>
<evidence type="ECO:0000313" key="9">
    <source>
        <dbReference type="Proteomes" id="UP001221217"/>
    </source>
</evidence>
<proteinExistence type="inferred from homology"/>
<feature type="active site" description="Proton donor/acceptor" evidence="7">
    <location>
        <position position="95"/>
    </location>
</feature>
<evidence type="ECO:0000256" key="5">
    <source>
        <dbReference type="ARBA" id="ARBA00048791"/>
    </source>
</evidence>
<dbReference type="PIRSF" id="PIRSF001357">
    <property type="entry name" value="DeoC"/>
    <property type="match status" value="1"/>
</dbReference>
<dbReference type="EC" id="4.1.2.4" evidence="7"/>
<evidence type="ECO:0000313" key="8">
    <source>
        <dbReference type="EMBL" id="MDC7226422.1"/>
    </source>
</evidence>
<dbReference type="HAMAP" id="MF_00114">
    <property type="entry name" value="DeoC_type1"/>
    <property type="match status" value="1"/>
</dbReference>
<evidence type="ECO:0000256" key="3">
    <source>
        <dbReference type="ARBA" id="ARBA00023239"/>
    </source>
</evidence>
<organism evidence="8 9">
    <name type="scientific">Candidatus Thalassospirochaeta sargassi</name>
    <dbReference type="NCBI Taxonomy" id="3119039"/>
    <lineage>
        <taxon>Bacteria</taxon>
        <taxon>Pseudomonadati</taxon>
        <taxon>Spirochaetota</taxon>
        <taxon>Spirochaetia</taxon>
        <taxon>Spirochaetales</taxon>
        <taxon>Spirochaetaceae</taxon>
        <taxon>Candidatus Thalassospirochaeta</taxon>
    </lineage>
</organism>
<dbReference type="GO" id="GO:0005737">
    <property type="term" value="C:cytoplasm"/>
    <property type="evidence" value="ECO:0007669"/>
    <property type="project" value="UniProtKB-SubCell"/>
</dbReference>
<dbReference type="InterPro" id="IPR013785">
    <property type="entry name" value="Aldolase_TIM"/>
</dbReference>
<dbReference type="InterPro" id="IPR028581">
    <property type="entry name" value="DeoC_typeI"/>
</dbReference>
<feature type="active site" description="Schiff-base intermediate with acetaldehyde" evidence="7">
    <location>
        <position position="158"/>
    </location>
</feature>
<dbReference type="GO" id="GO:0009264">
    <property type="term" value="P:deoxyribonucleotide catabolic process"/>
    <property type="evidence" value="ECO:0007669"/>
    <property type="project" value="UniProtKB-UniRule"/>
</dbReference>
<evidence type="ECO:0000256" key="1">
    <source>
        <dbReference type="ARBA" id="ARBA00010936"/>
    </source>
</evidence>
<dbReference type="GO" id="GO:0006018">
    <property type="term" value="P:2-deoxyribose 1-phosphate catabolic process"/>
    <property type="evidence" value="ECO:0007669"/>
    <property type="project" value="UniProtKB-UniRule"/>
</dbReference>
<dbReference type="FunFam" id="3.20.20.70:FF:000044">
    <property type="entry name" value="Deoxyribose-phosphate aldolase"/>
    <property type="match status" value="1"/>
</dbReference>
<dbReference type="Gene3D" id="3.20.20.70">
    <property type="entry name" value="Aldolase class I"/>
    <property type="match status" value="1"/>
</dbReference>
<comment type="catalytic activity">
    <reaction evidence="5 7">
        <text>2-deoxy-D-ribose 5-phosphate = D-glyceraldehyde 3-phosphate + acetaldehyde</text>
        <dbReference type="Rhea" id="RHEA:12821"/>
        <dbReference type="ChEBI" id="CHEBI:15343"/>
        <dbReference type="ChEBI" id="CHEBI:59776"/>
        <dbReference type="ChEBI" id="CHEBI:62877"/>
        <dbReference type="EC" id="4.1.2.4"/>
    </reaction>
</comment>
<comment type="subcellular location">
    <subcellularLocation>
        <location evidence="7">Cytoplasm</location>
    </subcellularLocation>
</comment>
<dbReference type="PANTHER" id="PTHR10889">
    <property type="entry name" value="DEOXYRIBOSE-PHOSPHATE ALDOLASE"/>
    <property type="match status" value="1"/>
</dbReference>
<dbReference type="SMART" id="SM01133">
    <property type="entry name" value="DeoC"/>
    <property type="match status" value="1"/>
</dbReference>
<evidence type="ECO:0000256" key="2">
    <source>
        <dbReference type="ARBA" id="ARBA00022490"/>
    </source>
</evidence>
<keyword evidence="4 7" id="KW-0704">Schiff base</keyword>
<comment type="similarity">
    <text evidence="1 7">Belongs to the DeoC/FbaB aldolase family. DeoC type 1 subfamily.</text>
</comment>